<evidence type="ECO:0000256" key="8">
    <source>
        <dbReference type="RuleBase" id="RU003664"/>
    </source>
</evidence>
<comment type="subcellular location">
    <subcellularLocation>
        <location evidence="1 7 8">Cytoplasm</location>
    </subcellularLocation>
</comment>
<dbReference type="GO" id="GO:0005737">
    <property type="term" value="C:cytoplasm"/>
    <property type="evidence" value="ECO:0007669"/>
    <property type="project" value="UniProtKB-SubCell"/>
</dbReference>
<dbReference type="SUPFAM" id="SSF53244">
    <property type="entry name" value="MurD-like peptide ligases, peptide-binding domain"/>
    <property type="match status" value="1"/>
</dbReference>
<dbReference type="SUPFAM" id="SSF51984">
    <property type="entry name" value="MurCD N-terminal domain"/>
    <property type="match status" value="1"/>
</dbReference>
<feature type="domain" description="Mur ligase C-terminal" evidence="9">
    <location>
        <begin position="297"/>
        <end position="410"/>
    </location>
</feature>
<dbReference type="RefSeq" id="WP_044223283.1">
    <property type="nucleotide sequence ID" value="NZ_JBKAGJ010000009.1"/>
</dbReference>
<proteinExistence type="inferred from homology"/>
<dbReference type="InterPro" id="IPR036615">
    <property type="entry name" value="Mur_ligase_C_dom_sf"/>
</dbReference>
<keyword evidence="7 8" id="KW-0132">Cell division</keyword>
<dbReference type="PANTHER" id="PTHR43692">
    <property type="entry name" value="UDP-N-ACETYLMURAMOYLALANINE--D-GLUTAMATE LIGASE"/>
    <property type="match status" value="1"/>
</dbReference>
<evidence type="ECO:0000259" key="9">
    <source>
        <dbReference type="Pfam" id="PF02875"/>
    </source>
</evidence>
<dbReference type="InterPro" id="IPR013221">
    <property type="entry name" value="Mur_ligase_cen"/>
</dbReference>
<dbReference type="SUPFAM" id="SSF53623">
    <property type="entry name" value="MurD-like peptide ligases, catalytic domain"/>
    <property type="match status" value="1"/>
</dbReference>
<keyword evidence="5 7" id="KW-0547">Nucleotide-binding</keyword>
<dbReference type="GO" id="GO:0008764">
    <property type="term" value="F:UDP-N-acetylmuramoylalanine-D-glutamate ligase activity"/>
    <property type="evidence" value="ECO:0007669"/>
    <property type="project" value="UniProtKB-UniRule"/>
</dbReference>
<dbReference type="Pfam" id="PF08245">
    <property type="entry name" value="Mur_ligase_M"/>
    <property type="match status" value="1"/>
</dbReference>
<dbReference type="Gene3D" id="3.90.190.20">
    <property type="entry name" value="Mur ligase, C-terminal domain"/>
    <property type="match status" value="1"/>
</dbReference>
<evidence type="ECO:0000256" key="4">
    <source>
        <dbReference type="ARBA" id="ARBA00022598"/>
    </source>
</evidence>
<dbReference type="Pfam" id="PF02875">
    <property type="entry name" value="Mur_ligase_C"/>
    <property type="match status" value="1"/>
</dbReference>
<feature type="binding site" evidence="7">
    <location>
        <begin position="109"/>
        <end position="115"/>
    </location>
    <ligand>
        <name>ATP</name>
        <dbReference type="ChEBI" id="CHEBI:30616"/>
    </ligand>
</feature>
<dbReference type="EC" id="6.3.2.9" evidence="7 8"/>
<dbReference type="AlphaFoldDB" id="A0A098S405"/>
<feature type="domain" description="Mur ligase central" evidence="10">
    <location>
        <begin position="107"/>
        <end position="275"/>
    </location>
</feature>
<organism evidence="11 12">
    <name type="scientific">Phaeodactylibacter xiamenensis</name>
    <dbReference type="NCBI Taxonomy" id="1524460"/>
    <lineage>
        <taxon>Bacteria</taxon>
        <taxon>Pseudomonadati</taxon>
        <taxon>Bacteroidota</taxon>
        <taxon>Saprospiria</taxon>
        <taxon>Saprospirales</taxon>
        <taxon>Haliscomenobacteraceae</taxon>
        <taxon>Phaeodactylibacter</taxon>
    </lineage>
</organism>
<comment type="pathway">
    <text evidence="2 7 8">Cell wall biogenesis; peptidoglycan biosynthesis.</text>
</comment>
<evidence type="ECO:0000256" key="7">
    <source>
        <dbReference type="HAMAP-Rule" id="MF_00639"/>
    </source>
</evidence>
<comment type="catalytic activity">
    <reaction evidence="7 8">
        <text>UDP-N-acetyl-alpha-D-muramoyl-L-alanine + D-glutamate + ATP = UDP-N-acetyl-alpha-D-muramoyl-L-alanyl-D-glutamate + ADP + phosphate + H(+)</text>
        <dbReference type="Rhea" id="RHEA:16429"/>
        <dbReference type="ChEBI" id="CHEBI:15378"/>
        <dbReference type="ChEBI" id="CHEBI:29986"/>
        <dbReference type="ChEBI" id="CHEBI:30616"/>
        <dbReference type="ChEBI" id="CHEBI:43474"/>
        <dbReference type="ChEBI" id="CHEBI:83898"/>
        <dbReference type="ChEBI" id="CHEBI:83900"/>
        <dbReference type="ChEBI" id="CHEBI:456216"/>
        <dbReference type="EC" id="6.3.2.9"/>
    </reaction>
</comment>
<dbReference type="InterPro" id="IPR005762">
    <property type="entry name" value="MurD"/>
</dbReference>
<keyword evidence="7 8" id="KW-0573">Peptidoglycan synthesis</keyword>
<dbReference type="NCBIfam" id="TIGR01087">
    <property type="entry name" value="murD"/>
    <property type="match status" value="1"/>
</dbReference>
<dbReference type="HAMAP" id="MF_00639">
    <property type="entry name" value="MurD"/>
    <property type="match status" value="1"/>
</dbReference>
<dbReference type="Proteomes" id="UP000029736">
    <property type="component" value="Unassembled WGS sequence"/>
</dbReference>
<keyword evidence="4 7" id="KW-0436">Ligase</keyword>
<comment type="function">
    <text evidence="7 8">Cell wall formation. Catalyzes the addition of glutamate to the nucleotide precursor UDP-N-acetylmuramoyl-L-alanine (UMA).</text>
</comment>
<dbReference type="Gene3D" id="3.40.50.720">
    <property type="entry name" value="NAD(P)-binding Rossmann-like Domain"/>
    <property type="match status" value="1"/>
</dbReference>
<evidence type="ECO:0000259" key="10">
    <source>
        <dbReference type="Pfam" id="PF08245"/>
    </source>
</evidence>
<dbReference type="PANTHER" id="PTHR43692:SF1">
    <property type="entry name" value="UDP-N-ACETYLMURAMOYLALANINE--D-GLUTAMATE LIGASE"/>
    <property type="match status" value="1"/>
</dbReference>
<keyword evidence="3 7" id="KW-0963">Cytoplasm</keyword>
<comment type="caution">
    <text evidence="11">The sequence shown here is derived from an EMBL/GenBank/DDBJ whole genome shotgun (WGS) entry which is preliminary data.</text>
</comment>
<keyword evidence="7 8" id="KW-0131">Cell cycle</keyword>
<keyword evidence="7 8" id="KW-0961">Cell wall biogenesis/degradation</keyword>
<dbReference type="GO" id="GO:0005524">
    <property type="term" value="F:ATP binding"/>
    <property type="evidence" value="ECO:0007669"/>
    <property type="project" value="UniProtKB-UniRule"/>
</dbReference>
<protein>
    <recommendedName>
        <fullName evidence="7 8">UDP-N-acetylmuramoylalanine--D-glutamate ligase</fullName>
        <ecNumber evidence="7 8">6.3.2.9</ecNumber>
    </recommendedName>
    <alternativeName>
        <fullName evidence="7">D-glutamic acid-adding enzyme</fullName>
    </alternativeName>
    <alternativeName>
        <fullName evidence="7">UDP-N-acetylmuramoyl-L-alanyl-D-glutamate synthetase</fullName>
    </alternativeName>
</protein>
<dbReference type="InterPro" id="IPR004101">
    <property type="entry name" value="Mur_ligase_C"/>
</dbReference>
<dbReference type="EMBL" id="JPOS01000039">
    <property type="protein sequence ID" value="KGE86820.1"/>
    <property type="molecule type" value="Genomic_DNA"/>
</dbReference>
<dbReference type="Pfam" id="PF21377">
    <property type="entry name" value="MurD_N"/>
    <property type="match status" value="1"/>
</dbReference>
<dbReference type="STRING" id="1524460.IX84_17225"/>
<dbReference type="InterPro" id="IPR036565">
    <property type="entry name" value="Mur-like_cat_sf"/>
</dbReference>
<keyword evidence="12" id="KW-1185">Reference proteome</keyword>
<reference evidence="11 12" key="1">
    <citation type="journal article" date="2014" name="Int. J. Syst. Evol. Microbiol.">
        <title>Phaeodactylibacter xiamenensis gen. nov., sp. nov., a member of the family Saprospiraceae isolated from the marine alga Phaeodactylum tricornutum.</title>
        <authorList>
            <person name="Chen Z.Jr."/>
            <person name="Lei X."/>
            <person name="Lai Q."/>
            <person name="Li Y."/>
            <person name="Zhang B."/>
            <person name="Zhang J."/>
            <person name="Zhang H."/>
            <person name="Yang L."/>
            <person name="Zheng W."/>
            <person name="Tian Y."/>
            <person name="Yu Z."/>
            <person name="Xu H.Jr."/>
            <person name="Zheng T."/>
        </authorList>
    </citation>
    <scope>NUCLEOTIDE SEQUENCE [LARGE SCALE GENOMIC DNA]</scope>
    <source>
        <strain evidence="11 12">KD52</strain>
    </source>
</reference>
<evidence type="ECO:0000256" key="1">
    <source>
        <dbReference type="ARBA" id="ARBA00004496"/>
    </source>
</evidence>
<dbReference type="GO" id="GO:0008360">
    <property type="term" value="P:regulation of cell shape"/>
    <property type="evidence" value="ECO:0007669"/>
    <property type="project" value="UniProtKB-KW"/>
</dbReference>
<evidence type="ECO:0000256" key="6">
    <source>
        <dbReference type="ARBA" id="ARBA00022840"/>
    </source>
</evidence>
<evidence type="ECO:0000313" key="11">
    <source>
        <dbReference type="EMBL" id="KGE86820.1"/>
    </source>
</evidence>
<evidence type="ECO:0000256" key="3">
    <source>
        <dbReference type="ARBA" id="ARBA00022490"/>
    </source>
</evidence>
<keyword evidence="6 7" id="KW-0067">ATP-binding</keyword>
<dbReference type="Gene3D" id="3.40.1190.10">
    <property type="entry name" value="Mur-like, catalytic domain"/>
    <property type="match status" value="1"/>
</dbReference>
<dbReference type="GO" id="GO:0051301">
    <property type="term" value="P:cell division"/>
    <property type="evidence" value="ECO:0007669"/>
    <property type="project" value="UniProtKB-KW"/>
</dbReference>
<dbReference type="UniPathway" id="UPA00219"/>
<comment type="similarity">
    <text evidence="7">Belongs to the MurCDEF family.</text>
</comment>
<keyword evidence="7 8" id="KW-0133">Cell shape</keyword>
<accession>A0A098S405</accession>
<dbReference type="OrthoDB" id="9809796at2"/>
<evidence type="ECO:0000256" key="2">
    <source>
        <dbReference type="ARBA" id="ARBA00004752"/>
    </source>
</evidence>
<dbReference type="GO" id="GO:0009252">
    <property type="term" value="P:peptidoglycan biosynthetic process"/>
    <property type="evidence" value="ECO:0007669"/>
    <property type="project" value="UniProtKB-UniRule"/>
</dbReference>
<gene>
    <name evidence="7" type="primary">murD</name>
    <name evidence="11" type="ORF">IX84_17225</name>
</gene>
<dbReference type="GO" id="GO:0071555">
    <property type="term" value="P:cell wall organization"/>
    <property type="evidence" value="ECO:0007669"/>
    <property type="project" value="UniProtKB-KW"/>
</dbReference>
<sequence>MKNIVILGAGESGVGAALLAQQNRHHVFVSDRGGIAEKYKRELESHGIAYEEGQHTRDRILQADEVIKSPGIPDHVPLIKELVGKGIPVIAEIEYAARYQQSKVMGITGSNGKTTTTRLAFHLLQTAGFDVEMGGNVGKSFARCLTEAHRAYYVLELSSFQLDGIVDFRPDIGMILNISPDHLDRYDYKMENYIRSKFRITMNQRPDDVFLYQAENEHIAAFLPEHDIQAEALPLLRAALTENSFTAGGHHFDLRPTKLRGEHNAFNALFATTAALRWGAAPEAIQRGLETFTPVPHRMEVVGTYQGVEYINDSKATNVDAVYYALDAMPKGVVWIAGGQDKGNDYEPLLPLVREKVRAMVALGIDNTKLKATFGNLVDTFVEARSAEEAVEQAAGLAKNGEKVLLSPACASFDLFKNYEQRGELFKAAVRQLK</sequence>
<evidence type="ECO:0000256" key="5">
    <source>
        <dbReference type="ARBA" id="ARBA00022741"/>
    </source>
</evidence>
<evidence type="ECO:0000313" key="12">
    <source>
        <dbReference type="Proteomes" id="UP000029736"/>
    </source>
</evidence>
<name>A0A098S405_9BACT</name>